<evidence type="ECO:0000313" key="2">
    <source>
        <dbReference type="Proteomes" id="UP001589896"/>
    </source>
</evidence>
<protein>
    <submittedName>
        <fullName evidence="1">Alternate-type signal peptide domain-containing protein</fullName>
    </submittedName>
</protein>
<dbReference type="EMBL" id="JBHLTG010000007">
    <property type="protein sequence ID" value="MFC0681216.1"/>
    <property type="molecule type" value="Genomic_DNA"/>
</dbReference>
<evidence type="ECO:0000313" key="1">
    <source>
        <dbReference type="EMBL" id="MFC0681216.1"/>
    </source>
</evidence>
<dbReference type="InterPro" id="IPR024006">
    <property type="entry name" value="Alt_signal_exp_actinobact"/>
</dbReference>
<sequence length="170" mass="17326">MKTLLSGAIVCATGLVLLLGGGSTFALWNDTETVVPAKTITAGDLSVIPNADGVWRESDGTLIDPITYRIVPGSTIEFTRTLTVSVVGDGLQAVLGHSSLTGTGILAPLVTTNLSATSPSAVVDGSTLRFNAGTATVDVKLTVHFPASATAGQRGTLDLGQVTFTLTQLV</sequence>
<reference evidence="1 2" key="1">
    <citation type="submission" date="2024-09" db="EMBL/GenBank/DDBJ databases">
        <authorList>
            <person name="Sun Q."/>
            <person name="Mori K."/>
        </authorList>
    </citation>
    <scope>NUCLEOTIDE SEQUENCE [LARGE SCALE GENOMIC DNA]</scope>
    <source>
        <strain evidence="1 2">KCTC 23076</strain>
    </source>
</reference>
<dbReference type="Proteomes" id="UP001589896">
    <property type="component" value="Unassembled WGS sequence"/>
</dbReference>
<name>A0ABV6RW58_9GAMM</name>
<comment type="caution">
    <text evidence="1">The sequence shown here is derived from an EMBL/GenBank/DDBJ whole genome shotgun (WGS) entry which is preliminary data.</text>
</comment>
<dbReference type="InterPro" id="IPR023833">
    <property type="entry name" value="Signal_pept_SipW-depend-type"/>
</dbReference>
<dbReference type="RefSeq" id="WP_386673627.1">
    <property type="nucleotide sequence ID" value="NZ_JBHLTG010000007.1"/>
</dbReference>
<keyword evidence="2" id="KW-1185">Reference proteome</keyword>
<proteinExistence type="predicted"/>
<gene>
    <name evidence="1" type="ORF">ACFFGH_25585</name>
</gene>
<dbReference type="NCBIfam" id="TIGR04089">
    <property type="entry name" value="exp_by_SipW_III"/>
    <property type="match status" value="1"/>
</dbReference>
<organism evidence="1 2">
    <name type="scientific">Lysobacter korlensis</name>
    <dbReference type="NCBI Taxonomy" id="553636"/>
    <lineage>
        <taxon>Bacteria</taxon>
        <taxon>Pseudomonadati</taxon>
        <taxon>Pseudomonadota</taxon>
        <taxon>Gammaproteobacteria</taxon>
        <taxon>Lysobacterales</taxon>
        <taxon>Lysobacteraceae</taxon>
        <taxon>Lysobacter</taxon>
    </lineage>
</organism>
<accession>A0ABV6RW58</accession>
<dbReference type="NCBIfam" id="TIGR04088">
    <property type="entry name" value="cognate_SipW"/>
    <property type="match status" value="1"/>
</dbReference>